<name>A0A2S7IT81_9BACT</name>
<dbReference type="GO" id="GO:0006644">
    <property type="term" value="P:phospholipid metabolic process"/>
    <property type="evidence" value="ECO:0007669"/>
    <property type="project" value="TreeGrafter"/>
</dbReference>
<organism evidence="2 3">
    <name type="scientific">Siphonobacter curvatus</name>
    <dbReference type="NCBI Taxonomy" id="2094562"/>
    <lineage>
        <taxon>Bacteria</taxon>
        <taxon>Pseudomonadati</taxon>
        <taxon>Bacteroidota</taxon>
        <taxon>Cytophagia</taxon>
        <taxon>Cytophagales</taxon>
        <taxon>Cytophagaceae</taxon>
        <taxon>Siphonobacter</taxon>
    </lineage>
</organism>
<dbReference type="RefSeq" id="WP_104713672.1">
    <property type="nucleotide sequence ID" value="NZ_PTRA01000001.1"/>
</dbReference>
<dbReference type="Gene3D" id="3.20.20.190">
    <property type="entry name" value="Phosphatidylinositol (PI) phosphodiesterase"/>
    <property type="match status" value="1"/>
</dbReference>
<dbReference type="EMBL" id="PTRA01000001">
    <property type="protein sequence ID" value="PQA60896.1"/>
    <property type="molecule type" value="Genomic_DNA"/>
</dbReference>
<dbReference type="GO" id="GO:0070291">
    <property type="term" value="P:N-acylethanolamine metabolic process"/>
    <property type="evidence" value="ECO:0007669"/>
    <property type="project" value="TreeGrafter"/>
</dbReference>
<dbReference type="Proteomes" id="UP000239590">
    <property type="component" value="Unassembled WGS sequence"/>
</dbReference>
<dbReference type="GO" id="GO:0008889">
    <property type="term" value="F:glycerophosphodiester phosphodiesterase activity"/>
    <property type="evidence" value="ECO:0007669"/>
    <property type="project" value="TreeGrafter"/>
</dbReference>
<dbReference type="InterPro" id="IPR017946">
    <property type="entry name" value="PLC-like_Pdiesterase_TIM-brl"/>
</dbReference>
<dbReference type="SUPFAM" id="SSF51695">
    <property type="entry name" value="PLC-like phosphodiesterases"/>
    <property type="match status" value="1"/>
</dbReference>
<dbReference type="CDD" id="cd08566">
    <property type="entry name" value="GDPD_AtGDE_like"/>
    <property type="match status" value="1"/>
</dbReference>
<dbReference type="GO" id="GO:0006580">
    <property type="term" value="P:ethanolamine metabolic process"/>
    <property type="evidence" value="ECO:0007669"/>
    <property type="project" value="TreeGrafter"/>
</dbReference>
<evidence type="ECO:0000259" key="1">
    <source>
        <dbReference type="PROSITE" id="PS51704"/>
    </source>
</evidence>
<proteinExistence type="predicted"/>
<keyword evidence="3" id="KW-1185">Reference proteome</keyword>
<comment type="caution">
    <text evidence="2">The sequence shown here is derived from an EMBL/GenBank/DDBJ whole genome shotgun (WGS) entry which is preliminary data.</text>
</comment>
<dbReference type="Pfam" id="PF03009">
    <property type="entry name" value="GDPD"/>
    <property type="match status" value="1"/>
</dbReference>
<reference evidence="3" key="1">
    <citation type="submission" date="2018-02" db="EMBL/GenBank/DDBJ databases">
        <title>Genome sequencing of Solimonas sp. HR-BB.</title>
        <authorList>
            <person name="Lee Y."/>
            <person name="Jeon C.O."/>
        </authorList>
    </citation>
    <scope>NUCLEOTIDE SEQUENCE [LARGE SCALE GENOMIC DNA]</scope>
    <source>
        <strain evidence="3">HR-U</strain>
    </source>
</reference>
<dbReference type="PANTHER" id="PTHR46320">
    <property type="entry name" value="GLYCEROPHOSPHODIESTER PHOSPHODIESTERASE 1"/>
    <property type="match status" value="1"/>
</dbReference>
<protein>
    <submittedName>
        <fullName evidence="2">Glycerophosphodiester phosphodiesterase</fullName>
    </submittedName>
</protein>
<dbReference type="PROSITE" id="PS51704">
    <property type="entry name" value="GP_PDE"/>
    <property type="match status" value="1"/>
</dbReference>
<sequence length="310" mass="35220">MTKNLTATIDSSEKEYRFLPEISAHSMRYLLSFVLFLILPPQAFHKVCRQKNEPLSQFFHWEPGKKIIMAHRTTPLPGYSENTLAAMTHAYRIAPCATQEIDVRMSKDSVLVLLHDATLERTTTGTGKLSDFTYQELRKLELRDETGKVLLGQRIPRLEELLTFARGKVVLFLDKKPDTDPIRMMKAVEKARMLGDVIVICYSVAEAQFLHQRYPSLMLALGFNDTKAIETIEKSGLPYKNLVALTPGHLQPQAFYDRIHAMGIMTSVGTNGNVDTLPFTQAKPLYEQVLQRGDIICTDSLQRVQTFFQP</sequence>
<dbReference type="GO" id="GO:0005886">
    <property type="term" value="C:plasma membrane"/>
    <property type="evidence" value="ECO:0007669"/>
    <property type="project" value="TreeGrafter"/>
</dbReference>
<feature type="domain" description="GP-PDE" evidence="1">
    <location>
        <begin position="66"/>
        <end position="308"/>
    </location>
</feature>
<dbReference type="AlphaFoldDB" id="A0A2S7IT81"/>
<dbReference type="PANTHER" id="PTHR46320:SF1">
    <property type="entry name" value="GLYCEROPHOSPHODIESTER PHOSPHODIESTERASE 1"/>
    <property type="match status" value="1"/>
</dbReference>
<gene>
    <name evidence="2" type="ORF">C5O19_15160</name>
</gene>
<dbReference type="OrthoDB" id="384721at2"/>
<dbReference type="InterPro" id="IPR030395">
    <property type="entry name" value="GP_PDE_dom"/>
</dbReference>
<accession>A0A2S7IT81</accession>
<evidence type="ECO:0000313" key="2">
    <source>
        <dbReference type="EMBL" id="PQA60896.1"/>
    </source>
</evidence>
<evidence type="ECO:0000313" key="3">
    <source>
        <dbReference type="Proteomes" id="UP000239590"/>
    </source>
</evidence>